<dbReference type="PANTHER" id="PTHR11733">
    <property type="entry name" value="ZINC METALLOPROTEASE FAMILY M13 NEPRILYSIN-RELATED"/>
    <property type="match status" value="1"/>
</dbReference>
<evidence type="ECO:0000259" key="4">
    <source>
        <dbReference type="Pfam" id="PF05649"/>
    </source>
</evidence>
<dbReference type="InterPro" id="IPR024079">
    <property type="entry name" value="MetalloPept_cat_dom_sf"/>
</dbReference>
<evidence type="ECO:0000313" key="5">
    <source>
        <dbReference type="EMBL" id="ARK20033.1"/>
    </source>
</evidence>
<dbReference type="PROSITE" id="PS51885">
    <property type="entry name" value="NEPRILYSIN"/>
    <property type="match status" value="1"/>
</dbReference>
<evidence type="ECO:0000256" key="3">
    <source>
        <dbReference type="SAM" id="Phobius"/>
    </source>
</evidence>
<feature type="domain" description="Peptidase M13 N-terminal" evidence="4">
    <location>
        <begin position="60"/>
        <end position="99"/>
    </location>
</feature>
<dbReference type="InterPro" id="IPR000718">
    <property type="entry name" value="Peptidase_M13"/>
</dbReference>
<dbReference type="EMBL" id="KY563624">
    <property type="protein sequence ID" value="ARK20033.1"/>
    <property type="molecule type" value="mRNA"/>
</dbReference>
<evidence type="ECO:0000256" key="2">
    <source>
        <dbReference type="ARBA" id="ARBA00007357"/>
    </source>
</evidence>
<accession>A0A1W6EWC7</accession>
<dbReference type="GO" id="GO:0004222">
    <property type="term" value="F:metalloendopeptidase activity"/>
    <property type="evidence" value="ECO:0007669"/>
    <property type="project" value="InterPro"/>
</dbReference>
<dbReference type="AlphaFoldDB" id="A0A1W6EWC7"/>
<dbReference type="InterPro" id="IPR008753">
    <property type="entry name" value="Peptidase_M13_N"/>
</dbReference>
<name>A0A1W6EWC7_AMPCP</name>
<proteinExistence type="evidence at transcript level"/>
<dbReference type="Pfam" id="PF05649">
    <property type="entry name" value="Peptidase_M13_N"/>
    <property type="match status" value="1"/>
</dbReference>
<dbReference type="InterPro" id="IPR042089">
    <property type="entry name" value="Peptidase_M13_dom_2"/>
</dbReference>
<organism evidence="5">
    <name type="scientific">Ampulex compressa</name>
    <name type="common">Emerald cockroach wasp</name>
    <dbReference type="NCBI Taxonomy" id="860918"/>
    <lineage>
        <taxon>Eukaryota</taxon>
        <taxon>Metazoa</taxon>
        <taxon>Ecdysozoa</taxon>
        <taxon>Arthropoda</taxon>
        <taxon>Hexapoda</taxon>
        <taxon>Insecta</taxon>
        <taxon>Pterygota</taxon>
        <taxon>Neoptera</taxon>
        <taxon>Endopterygota</taxon>
        <taxon>Hymenoptera</taxon>
        <taxon>Apocrita</taxon>
        <taxon>Aculeata</taxon>
        <taxon>Apoidea</taxon>
        <taxon>Ampulicidae</taxon>
        <taxon>Ampulicini</taxon>
        <taxon>Ampulex</taxon>
    </lineage>
</organism>
<sequence length="115" mass="13025">MSPLKNIFGIRLLRAVFVNVILLLYVVGNVGASKKNICRTPECVKMGKMLLKNMNRNVNPCDDFYTFVCGNWEKNNPIPSTVGEWSVHSVIKRKNDEKKKGNVPTPDFMLQSIVL</sequence>
<evidence type="ECO:0000256" key="1">
    <source>
        <dbReference type="ARBA" id="ARBA00004401"/>
    </source>
</evidence>
<dbReference type="SUPFAM" id="SSF55486">
    <property type="entry name" value="Metalloproteases ('zincins'), catalytic domain"/>
    <property type="match status" value="1"/>
</dbReference>
<reference evidence="5" key="1">
    <citation type="submission" date="2017-02" db="EMBL/GenBank/DDBJ databases">
        <title>Parasitoid Jewel Wasp Mounts Multi-Pronged Neurochemical Attack to Hijack a Host Brain.</title>
        <authorList>
            <person name="Arvidson R.S."/>
            <person name="Kaiser M."/>
            <person name="Libersat F."/>
            <person name="Adams M.E."/>
        </authorList>
    </citation>
    <scope>NUCLEOTIDE SEQUENCE</scope>
    <source>
        <strain evidence="5">251</strain>
    </source>
</reference>
<protein>
    <submittedName>
        <fullName evidence="5">Venom protein</fullName>
    </submittedName>
</protein>
<feature type="transmembrane region" description="Helical" evidence="3">
    <location>
        <begin position="12"/>
        <end position="32"/>
    </location>
</feature>
<dbReference type="GO" id="GO:0016485">
    <property type="term" value="P:protein processing"/>
    <property type="evidence" value="ECO:0007669"/>
    <property type="project" value="TreeGrafter"/>
</dbReference>
<dbReference type="Gene3D" id="3.40.390.10">
    <property type="entry name" value="Collagenase (Catalytic Domain)"/>
    <property type="match status" value="1"/>
</dbReference>
<keyword evidence="3" id="KW-0472">Membrane</keyword>
<comment type="subcellular location">
    <subcellularLocation>
        <location evidence="1">Cell membrane</location>
        <topology evidence="1">Single-pass type II membrane protein</topology>
    </subcellularLocation>
</comment>
<dbReference type="GO" id="GO:0005886">
    <property type="term" value="C:plasma membrane"/>
    <property type="evidence" value="ECO:0007669"/>
    <property type="project" value="UniProtKB-SubCell"/>
</dbReference>
<comment type="similarity">
    <text evidence="2">Belongs to the peptidase M13 family.</text>
</comment>
<dbReference type="PANTHER" id="PTHR11733:SF167">
    <property type="entry name" value="FI17812P1-RELATED"/>
    <property type="match status" value="1"/>
</dbReference>
<keyword evidence="3" id="KW-0812">Transmembrane</keyword>
<dbReference type="Gene3D" id="1.10.1380.10">
    <property type="entry name" value="Neutral endopeptidase , domain2"/>
    <property type="match status" value="1"/>
</dbReference>
<keyword evidence="3" id="KW-1133">Transmembrane helix</keyword>